<evidence type="ECO:0000313" key="2">
    <source>
        <dbReference type="EMBL" id="KAK7689376.1"/>
    </source>
</evidence>
<dbReference type="Proteomes" id="UP001385951">
    <property type="component" value="Unassembled WGS sequence"/>
</dbReference>
<feature type="region of interest" description="Disordered" evidence="1">
    <location>
        <begin position="361"/>
        <end position="415"/>
    </location>
</feature>
<feature type="region of interest" description="Disordered" evidence="1">
    <location>
        <begin position="432"/>
        <end position="509"/>
    </location>
</feature>
<feature type="compositionally biased region" description="Basic and acidic residues" evidence="1">
    <location>
        <begin position="455"/>
        <end position="509"/>
    </location>
</feature>
<protein>
    <recommendedName>
        <fullName evidence="4">C2H2-type domain-containing protein</fullName>
    </recommendedName>
</protein>
<name>A0AAW0G7R2_9APHY</name>
<feature type="region of interest" description="Disordered" evidence="1">
    <location>
        <begin position="236"/>
        <end position="307"/>
    </location>
</feature>
<dbReference type="AlphaFoldDB" id="A0AAW0G7R2"/>
<feature type="region of interest" description="Disordered" evidence="1">
    <location>
        <begin position="1"/>
        <end position="113"/>
    </location>
</feature>
<sequence length="509" mass="56701">MTSKFEQLLRAAEELSRQKQNEANAPVPTPAPTAPTAPAGLARSTRRGGAKRKRNDEDDFDAGNQEPDTNNQRQLRTRRKKQKTQPEPEPEPKPKPKPKPKTKTKTKTKTEPKWPRSWCNICKKGGFGRHHEASRHEAAQHDVSRRFWCYHKTCNITWTSEHYHNYKTHLKNKHKEDFKDMCGACGYTWGPNAVNQTEPHRCEPPTPILEAPRPGIIPKLPPHLAASLRLETTVQTTKNTAAKKTNIPKAASKGKGKGKANIPVEEPERPSTPVSDTSLETPSLSSAGAGPSTDRSTRSSDSGYISGYGALTPSTTLYPSPGPSSFPSLPPFPPFPSFRPEPYSGQLRAANWAPEQERYYHSSYNDYDDGDNESEDAHDVDVGRPANYGTRWSGETPSYYDPSPAHTASGYSYPYPYSYASRGEHGYASSLASTYSYNPAGPSSSSAPSSSSYRESTRYREPCSCSCDHHGSDYNRGEDHDDRDRNDGPRYNDPRYDDPRYGGPGYDRR</sequence>
<evidence type="ECO:0000313" key="3">
    <source>
        <dbReference type="Proteomes" id="UP001385951"/>
    </source>
</evidence>
<evidence type="ECO:0008006" key="4">
    <source>
        <dbReference type="Google" id="ProtNLM"/>
    </source>
</evidence>
<proteinExistence type="predicted"/>
<evidence type="ECO:0000256" key="1">
    <source>
        <dbReference type="SAM" id="MobiDB-lite"/>
    </source>
</evidence>
<keyword evidence="3" id="KW-1185">Reference proteome</keyword>
<gene>
    <name evidence="2" type="ORF">QCA50_007168</name>
</gene>
<reference evidence="2 3" key="1">
    <citation type="submission" date="2022-09" db="EMBL/GenBank/DDBJ databases">
        <authorList>
            <person name="Palmer J.M."/>
        </authorList>
    </citation>
    <scope>NUCLEOTIDE SEQUENCE [LARGE SCALE GENOMIC DNA]</scope>
    <source>
        <strain evidence="2 3">DSM 7382</strain>
    </source>
</reference>
<feature type="compositionally biased region" description="Low complexity" evidence="1">
    <location>
        <begin position="236"/>
        <end position="251"/>
    </location>
</feature>
<accession>A0AAW0G7R2</accession>
<feature type="compositionally biased region" description="Basic and acidic residues" evidence="1">
    <location>
        <begin position="84"/>
        <end position="94"/>
    </location>
</feature>
<feature type="compositionally biased region" description="Basic residues" evidence="1">
    <location>
        <begin position="44"/>
        <end position="53"/>
    </location>
</feature>
<feature type="compositionally biased region" description="Low complexity" evidence="1">
    <location>
        <begin position="435"/>
        <end position="454"/>
    </location>
</feature>
<comment type="caution">
    <text evidence="2">The sequence shown here is derived from an EMBL/GenBank/DDBJ whole genome shotgun (WGS) entry which is preliminary data.</text>
</comment>
<feature type="compositionally biased region" description="Polar residues" evidence="1">
    <location>
        <begin position="272"/>
        <end position="286"/>
    </location>
</feature>
<organism evidence="2 3">
    <name type="scientific">Cerrena zonata</name>
    <dbReference type="NCBI Taxonomy" id="2478898"/>
    <lineage>
        <taxon>Eukaryota</taxon>
        <taxon>Fungi</taxon>
        <taxon>Dikarya</taxon>
        <taxon>Basidiomycota</taxon>
        <taxon>Agaricomycotina</taxon>
        <taxon>Agaricomycetes</taxon>
        <taxon>Polyporales</taxon>
        <taxon>Cerrenaceae</taxon>
        <taxon>Cerrena</taxon>
    </lineage>
</organism>
<feature type="compositionally biased region" description="Basic residues" evidence="1">
    <location>
        <begin position="95"/>
        <end position="107"/>
    </location>
</feature>
<feature type="compositionally biased region" description="Basic and acidic residues" evidence="1">
    <location>
        <begin position="11"/>
        <end position="20"/>
    </location>
</feature>
<dbReference type="EMBL" id="JASBNA010000008">
    <property type="protein sequence ID" value="KAK7689376.1"/>
    <property type="molecule type" value="Genomic_DNA"/>
</dbReference>